<dbReference type="SMART" id="SM00028">
    <property type="entry name" value="TPR"/>
    <property type="match status" value="5"/>
</dbReference>
<dbReference type="InterPro" id="IPR011990">
    <property type="entry name" value="TPR-like_helical_dom_sf"/>
</dbReference>
<protein>
    <recommendedName>
        <fullName evidence="2">CHAT domain-containing protein</fullName>
    </recommendedName>
</protein>
<dbReference type="Pfam" id="PF12770">
    <property type="entry name" value="CHAT"/>
    <property type="match status" value="1"/>
</dbReference>
<feature type="domain" description="CHAT" evidence="2">
    <location>
        <begin position="727"/>
        <end position="997"/>
    </location>
</feature>
<comment type="caution">
    <text evidence="3">The sequence shown here is derived from an EMBL/GenBank/DDBJ whole genome shotgun (WGS) entry which is preliminary data.</text>
</comment>
<proteinExistence type="predicted"/>
<evidence type="ECO:0000313" key="4">
    <source>
        <dbReference type="Proteomes" id="UP000248706"/>
    </source>
</evidence>
<sequence length="1003" mass="111355">MAYRGNTGAHWELLAELLVNADESEGQRLLREQLPLLDPSALARLVMWLKREADRRWHDEPQLSLRLAAHLLLIGEWTGRRDYCGLGLLTRAEALRRLERDEEALRDFDAAGAAFLACDDHLGWARTRSGRIAVCLQLGRFQEALQDAAAARAIFLRQGNWLRVGQMEANAAIVHYELGHYDQALTLFERATEAYRRHGEGIELPLARAWANKAVTLAALGRLREALALHERARAIFASYRGQELAVARQELNMAQIYAAQGHFSRALALFERSRTTFQRHALALAAAEVACETCYCLLRLNRAREAAELAEEAAAFFRTVPGGRGRHYLALALMWQAQAALAMKELRRAETLLAEARTLLEAGGLEVPAASLALLQAELLFASGQLEESLAAVRLAATAFSRQAALPQLARALLLQAQIAMSRGDEALADSLCAQALKMAQEQGLLELVYRCEDLRGQLAEARGELEEAARAYARAVQGIEEIQARLVFDARASFLEDKRTLYERAVRLALLRGDGAQALGYVEQAKSRVLGDYLRNTVEIRVHVERAGQPEVEALLEELARLREEQAWFSSLVYGTEQAVELSDTAFRRLPALDPACARQEMRRRERQIERLLEQLGLPAIDGTYPSRAAKKVETGWLERLANLQGSLEPRTVVLEYYLAGEDLYVFSLAAGHLRWRRLRGAVPELERLYALWRLNLDLAGQAAAAPTGQATRELAELQENCLGLLQRLYHLLLDPVLPVLYSCEQLLVVPYGLLHYLPFHCLFDGVQFLVERLAVAYLPSLGLLEVCRRRGRRRRTTRQALRQALVLGLSDRGRLPWAVSEARAVARLLGAPCYLDAEATSTRLLEEGPLAPLLHIAAHGLFRLDAPNFSFIQLADRQLSTIEVFNLDLASCSLVTLSACETGRVALGGVDEVMGLGRGFLYAGAASLLPTLWKVDDASSAGLMTLFYEGLLAGRSKVVALAEAQRAFLARTRSSAHACYAHPYFWAAYQLIGDPGPLLQ</sequence>
<dbReference type="RefSeq" id="WP_112433512.1">
    <property type="nucleotide sequence ID" value="NZ_MCIF01000002.1"/>
</dbReference>
<keyword evidence="1" id="KW-0175">Coiled coil</keyword>
<reference evidence="3 4" key="1">
    <citation type="submission" date="2016-08" db="EMBL/GenBank/DDBJ databases">
        <title>Analysis of Carbohydrate Active Enzymes in Thermogemmatispora T81 Reveals Carbohydrate Degradation Ability.</title>
        <authorList>
            <person name="Tomazini A."/>
            <person name="Lal S."/>
            <person name="Stott M."/>
            <person name="Henrissat B."/>
            <person name="Polikarpov I."/>
            <person name="Sparling R."/>
            <person name="Levin D.B."/>
        </authorList>
    </citation>
    <scope>NUCLEOTIDE SEQUENCE [LARGE SCALE GENOMIC DNA]</scope>
    <source>
        <strain evidence="3 4">T81</strain>
    </source>
</reference>
<dbReference type="SUPFAM" id="SSF48452">
    <property type="entry name" value="TPR-like"/>
    <property type="match status" value="3"/>
</dbReference>
<evidence type="ECO:0000259" key="2">
    <source>
        <dbReference type="Pfam" id="PF12770"/>
    </source>
</evidence>
<feature type="coiled-coil region" evidence="1">
    <location>
        <begin position="453"/>
        <end position="487"/>
    </location>
</feature>
<dbReference type="Pfam" id="PF13424">
    <property type="entry name" value="TPR_12"/>
    <property type="match status" value="2"/>
</dbReference>
<dbReference type="InterPro" id="IPR024983">
    <property type="entry name" value="CHAT_dom"/>
</dbReference>
<keyword evidence="4" id="KW-1185">Reference proteome</keyword>
<dbReference type="PANTHER" id="PTHR10098">
    <property type="entry name" value="RAPSYN-RELATED"/>
    <property type="match status" value="1"/>
</dbReference>
<dbReference type="Proteomes" id="UP000248706">
    <property type="component" value="Unassembled WGS sequence"/>
</dbReference>
<dbReference type="AlphaFoldDB" id="A0A328VRH9"/>
<name>A0A328VRH9_9CHLR</name>
<accession>A0A328VRH9</accession>
<evidence type="ECO:0000313" key="3">
    <source>
        <dbReference type="EMBL" id="RAQ98323.1"/>
    </source>
</evidence>
<dbReference type="OrthoDB" id="138165at2"/>
<gene>
    <name evidence="3" type="ORF">A4R35_22475</name>
</gene>
<evidence type="ECO:0000256" key="1">
    <source>
        <dbReference type="SAM" id="Coils"/>
    </source>
</evidence>
<organism evidence="3 4">
    <name type="scientific">Thermogemmatispora tikiterensis</name>
    <dbReference type="NCBI Taxonomy" id="1825093"/>
    <lineage>
        <taxon>Bacteria</taxon>
        <taxon>Bacillati</taxon>
        <taxon>Chloroflexota</taxon>
        <taxon>Ktedonobacteria</taxon>
        <taxon>Thermogemmatisporales</taxon>
        <taxon>Thermogemmatisporaceae</taxon>
        <taxon>Thermogemmatispora</taxon>
    </lineage>
</organism>
<dbReference type="Gene3D" id="1.25.40.10">
    <property type="entry name" value="Tetratricopeptide repeat domain"/>
    <property type="match status" value="2"/>
</dbReference>
<dbReference type="InterPro" id="IPR019734">
    <property type="entry name" value="TPR_rpt"/>
</dbReference>
<dbReference type="EMBL" id="MCIF01000002">
    <property type="protein sequence ID" value="RAQ98323.1"/>
    <property type="molecule type" value="Genomic_DNA"/>
</dbReference>